<dbReference type="PATRIC" id="fig|465721.4.peg.2633"/>
<dbReference type="Pfam" id="PF07715">
    <property type="entry name" value="Plug"/>
    <property type="match status" value="1"/>
</dbReference>
<dbReference type="RefSeq" id="WP_168160089.1">
    <property type="nucleotide sequence ID" value="NZ_CP011971.1"/>
</dbReference>
<name>A0A127FDW2_STEDE</name>
<dbReference type="Proteomes" id="UP000070250">
    <property type="component" value="Chromosome"/>
</dbReference>
<dbReference type="InterPro" id="IPR036942">
    <property type="entry name" value="Beta-barrel_TonB_sf"/>
</dbReference>
<evidence type="ECO:0000256" key="4">
    <source>
        <dbReference type="RuleBase" id="RU003357"/>
    </source>
</evidence>
<protein>
    <recommendedName>
        <fullName evidence="10">TonB-dependent receptor</fullName>
    </recommendedName>
</protein>
<sequence>MKRAIRADYRVAMTALCAALDGVLGVAEAQTAEDQSVEVVIVTGSRIQQNEFDAPTPTISLSSAAIELSGTTNLTDLLRSRPALVGSKDSTQTTNDFIGSNGLNLLNLRNLGKDRTLVLVDGRRHVAQLPETAAVDINTIPADLVERIDIVTGGVSAIYGADAVSGVVNFVMRKNFEGLVGRLQYGSADAGNPGDLQASLTGGFNFANGRGNLSGSIQHTREGRLRASDRSYLRGANYTTMRRNPDDFPDDPNVPDQIPTNDLRYDSSSREGAIDIDIDEEDEGRYIADLRPDGTAYDLGVFIPPYFAQGGTGTPVADYIGDLRSKNENTIGSLFLNFELNPSVNLFAETKFARGTAVGFYQPTYDFDLFFTPDNPYISPALAAQIQPEGFFVTRDNFDLGVRGEDNTRETIRTVLGINGGFLDGYSYEVSYVYGQTEIDSLAINNRYNDRFFAAIDVVADPLSGAPTCRSNLDPSALPDDPIFHLPELSFTPGPNSGCLPLNILGEGVATAAAIDWVMLNNRTRSRITQNVFTAFAAGPLPGITLPAGAIDTVAGMEWRRETSRSTPPWEDQAGLTFGNVILPSDGSFDVKEAFVELRAPILKDLAYTELLQLSGAARVSDYSTVGNTVTWNLGALWAPVRDISFRATVSESVRAPNIGELFGPQSQTYEGIDDPCGMSQLNNGTSYRTANCSAMLNALSIDPIGYDDPNPGDSIPGLSQGNAALSEETARSYTFGTVLRPRFAPGLALAIDYYDINIKNAISTATAQVIANTCVDQPSIDNVFCDALRRNATTGAIESFIVQPENVASYRTRGIDFNVSYLLDPALLGVDSYIGSFGISLLGSRLERLTTIPTLGADQIDERTTAYAPKLQTSLDLTWYFHGFTAFYGYDHFSKTSRYDLLTRAGNPDIASSKNIDYDAYDMHTLSLAFDFKGGYRLYAGVRNLTDERPDYSLNYPVSAVGRFYYGGFKMSLGAAP</sequence>
<keyword evidence="2 4" id="KW-0472">Membrane</keyword>
<organism evidence="8 9">
    <name type="scientific">Steroidobacter denitrificans</name>
    <dbReference type="NCBI Taxonomy" id="465721"/>
    <lineage>
        <taxon>Bacteria</taxon>
        <taxon>Pseudomonadati</taxon>
        <taxon>Pseudomonadota</taxon>
        <taxon>Gammaproteobacteria</taxon>
        <taxon>Steroidobacterales</taxon>
        <taxon>Steroidobacteraceae</taxon>
        <taxon>Steroidobacter</taxon>
    </lineage>
</organism>
<reference evidence="8 9" key="1">
    <citation type="submission" date="2015-06" db="EMBL/GenBank/DDBJ databases">
        <title>A Comprehensive Approach to Explore the Metabolic and Phylogenetic Diversity of Bacterial Steroid Degradation in the Environment: Testosterone as an Example.</title>
        <authorList>
            <person name="Yang F.-C."/>
            <person name="Chen Y.-L."/>
            <person name="Yu C.-P."/>
            <person name="Tang S.-L."/>
            <person name="Wang P.-H."/>
            <person name="Ismail W."/>
            <person name="Wang C.-H."/>
            <person name="Yang C.-Y."/>
            <person name="Chiang Y.-R."/>
        </authorList>
    </citation>
    <scope>NUCLEOTIDE SEQUENCE [LARGE SCALE GENOMIC DNA]</scope>
    <source>
        <strain evidence="8 9">DSM 18526</strain>
    </source>
</reference>
<evidence type="ECO:0000256" key="2">
    <source>
        <dbReference type="ARBA" id="ARBA00023136"/>
    </source>
</evidence>
<accession>A0A127FDW2</accession>
<feature type="domain" description="TonB-dependent receptor plug" evidence="7">
    <location>
        <begin position="52"/>
        <end position="167"/>
    </location>
</feature>
<comment type="similarity">
    <text evidence="4">Belongs to the TonB-dependent receptor family.</text>
</comment>
<gene>
    <name evidence="8" type="ORF">ACG33_12320</name>
</gene>
<dbReference type="Gene3D" id="2.40.170.20">
    <property type="entry name" value="TonB-dependent receptor, beta-barrel domain"/>
    <property type="match status" value="1"/>
</dbReference>
<evidence type="ECO:0000259" key="7">
    <source>
        <dbReference type="Pfam" id="PF07715"/>
    </source>
</evidence>
<evidence type="ECO:0000259" key="6">
    <source>
        <dbReference type="Pfam" id="PF00593"/>
    </source>
</evidence>
<dbReference type="InterPro" id="IPR037066">
    <property type="entry name" value="Plug_dom_sf"/>
</dbReference>
<evidence type="ECO:0000256" key="3">
    <source>
        <dbReference type="ARBA" id="ARBA00023237"/>
    </source>
</evidence>
<evidence type="ECO:0008006" key="10">
    <source>
        <dbReference type="Google" id="ProtNLM"/>
    </source>
</evidence>
<dbReference type="SUPFAM" id="SSF56935">
    <property type="entry name" value="Porins"/>
    <property type="match status" value="1"/>
</dbReference>
<dbReference type="Pfam" id="PF00593">
    <property type="entry name" value="TonB_dep_Rec_b-barrel"/>
    <property type="match status" value="1"/>
</dbReference>
<dbReference type="PANTHER" id="PTHR47234">
    <property type="match status" value="1"/>
</dbReference>
<keyword evidence="9" id="KW-1185">Reference proteome</keyword>
<evidence type="ECO:0000256" key="5">
    <source>
        <dbReference type="SAM" id="MobiDB-lite"/>
    </source>
</evidence>
<comment type="subcellular location">
    <subcellularLocation>
        <location evidence="1 4">Cell outer membrane</location>
    </subcellularLocation>
</comment>
<keyword evidence="3" id="KW-0998">Cell outer membrane</keyword>
<dbReference type="Gene3D" id="2.170.130.10">
    <property type="entry name" value="TonB-dependent receptor, plug domain"/>
    <property type="match status" value="1"/>
</dbReference>
<dbReference type="KEGG" id="sdf:ACG33_12320"/>
<evidence type="ECO:0000313" key="9">
    <source>
        <dbReference type="Proteomes" id="UP000070250"/>
    </source>
</evidence>
<feature type="region of interest" description="Disordered" evidence="5">
    <location>
        <begin position="239"/>
        <end position="266"/>
    </location>
</feature>
<dbReference type="GO" id="GO:0009279">
    <property type="term" value="C:cell outer membrane"/>
    <property type="evidence" value="ECO:0007669"/>
    <property type="project" value="UniProtKB-SubCell"/>
</dbReference>
<feature type="domain" description="TonB-dependent receptor-like beta-barrel" evidence="6">
    <location>
        <begin position="548"/>
        <end position="946"/>
    </location>
</feature>
<evidence type="ECO:0000313" key="8">
    <source>
        <dbReference type="EMBL" id="AMN47869.1"/>
    </source>
</evidence>
<evidence type="ECO:0000256" key="1">
    <source>
        <dbReference type="ARBA" id="ARBA00004442"/>
    </source>
</evidence>
<dbReference type="InterPro" id="IPR000531">
    <property type="entry name" value="Beta-barrel_TonB"/>
</dbReference>
<dbReference type="STRING" id="465721.ACG33_12320"/>
<dbReference type="AlphaFoldDB" id="A0A127FDW2"/>
<proteinExistence type="inferred from homology"/>
<dbReference type="EMBL" id="CP011971">
    <property type="protein sequence ID" value="AMN47869.1"/>
    <property type="molecule type" value="Genomic_DNA"/>
</dbReference>
<dbReference type="PANTHER" id="PTHR47234:SF2">
    <property type="entry name" value="TONB-DEPENDENT RECEPTOR"/>
    <property type="match status" value="1"/>
</dbReference>
<keyword evidence="4" id="KW-0798">TonB box</keyword>
<dbReference type="InterPro" id="IPR012910">
    <property type="entry name" value="Plug_dom"/>
</dbReference>